<reference evidence="2 3" key="1">
    <citation type="submission" date="2023-08" db="EMBL/GenBank/DDBJ databases">
        <title>Black Yeasts Isolated from many extreme environments.</title>
        <authorList>
            <person name="Coleine C."/>
            <person name="Stajich J.E."/>
            <person name="Selbmann L."/>
        </authorList>
    </citation>
    <scope>NUCLEOTIDE SEQUENCE [LARGE SCALE GENOMIC DNA]</scope>
    <source>
        <strain evidence="2 3">CCFEE 536</strain>
    </source>
</reference>
<sequence>NKIRADGRRCHGRQSSRRRRRQGHPHLHPIPQHPHPRVRAARLHRAHLRPVLFSLGPLPRRRHLDWQTRRLQLVLLRRLLPRDQQVEFAHCAHHVDRVEQRRQVRRQRQSGHERVCVEFEGAWAPRQGGERAQGWRERRCVDWGRGGREGQG</sequence>
<organism evidence="2 3">
    <name type="scientific">Cryomyces antarcticus</name>
    <dbReference type="NCBI Taxonomy" id="329879"/>
    <lineage>
        <taxon>Eukaryota</taxon>
        <taxon>Fungi</taxon>
        <taxon>Dikarya</taxon>
        <taxon>Ascomycota</taxon>
        <taxon>Pezizomycotina</taxon>
        <taxon>Dothideomycetes</taxon>
        <taxon>Dothideomycetes incertae sedis</taxon>
        <taxon>Cryomyces</taxon>
    </lineage>
</organism>
<dbReference type="Proteomes" id="UP001357485">
    <property type="component" value="Unassembled WGS sequence"/>
</dbReference>
<gene>
    <name evidence="2" type="ORF">LTR16_009065</name>
</gene>
<feature type="non-terminal residue" evidence="2">
    <location>
        <position position="1"/>
    </location>
</feature>
<feature type="region of interest" description="Disordered" evidence="1">
    <location>
        <begin position="1"/>
        <end position="36"/>
    </location>
</feature>
<feature type="compositionally biased region" description="Basic residues" evidence="1">
    <location>
        <begin position="10"/>
        <end position="27"/>
    </location>
</feature>
<feature type="non-terminal residue" evidence="2">
    <location>
        <position position="152"/>
    </location>
</feature>
<dbReference type="EMBL" id="JAVRRA010010493">
    <property type="protein sequence ID" value="KAK5241753.1"/>
    <property type="molecule type" value="Genomic_DNA"/>
</dbReference>
<evidence type="ECO:0000313" key="3">
    <source>
        <dbReference type="Proteomes" id="UP001357485"/>
    </source>
</evidence>
<comment type="caution">
    <text evidence="2">The sequence shown here is derived from an EMBL/GenBank/DDBJ whole genome shotgun (WGS) entry which is preliminary data.</text>
</comment>
<keyword evidence="3" id="KW-1185">Reference proteome</keyword>
<name>A0ABR0LU27_9PEZI</name>
<accession>A0ABR0LU27</accession>
<proteinExistence type="predicted"/>
<protein>
    <submittedName>
        <fullName evidence="2">Uncharacterized protein</fullName>
    </submittedName>
</protein>
<evidence type="ECO:0000256" key="1">
    <source>
        <dbReference type="SAM" id="MobiDB-lite"/>
    </source>
</evidence>
<evidence type="ECO:0000313" key="2">
    <source>
        <dbReference type="EMBL" id="KAK5241753.1"/>
    </source>
</evidence>